<name>A0A9Q0S2K5_9DIPT</name>
<accession>A0A9Q0S2K5</accession>
<proteinExistence type="predicted"/>
<protein>
    <submittedName>
        <fullName evidence="2">Uncharacterized protein</fullName>
    </submittedName>
</protein>
<dbReference type="Proteomes" id="UP001151699">
    <property type="component" value="Chromosome B"/>
</dbReference>
<feature type="chain" id="PRO_5040246108" evidence="1">
    <location>
        <begin position="20"/>
        <end position="157"/>
    </location>
</feature>
<organism evidence="2 3">
    <name type="scientific">Pseudolycoriella hygida</name>
    <dbReference type="NCBI Taxonomy" id="35572"/>
    <lineage>
        <taxon>Eukaryota</taxon>
        <taxon>Metazoa</taxon>
        <taxon>Ecdysozoa</taxon>
        <taxon>Arthropoda</taxon>
        <taxon>Hexapoda</taxon>
        <taxon>Insecta</taxon>
        <taxon>Pterygota</taxon>
        <taxon>Neoptera</taxon>
        <taxon>Endopterygota</taxon>
        <taxon>Diptera</taxon>
        <taxon>Nematocera</taxon>
        <taxon>Sciaroidea</taxon>
        <taxon>Sciaridae</taxon>
        <taxon>Pseudolycoriella</taxon>
    </lineage>
</organism>
<dbReference type="EMBL" id="WJQU01000002">
    <property type="protein sequence ID" value="KAJ6641653.1"/>
    <property type="molecule type" value="Genomic_DNA"/>
</dbReference>
<sequence>MRLSAFLIVTAIFACQAVAHNVSCEVKERLVPVTTEHLTYHEVMASSEQQDVFNKTKNRYTVVEQLNAGYDKFFEGKQQKTSEISGGCYSSYYKKCEKAAPKQCFKVKEEKNVDEKNSLPASNQNLTQQFFPQQRQETKKQVSGSGCCKYLVTKCEK</sequence>
<keyword evidence="3" id="KW-1185">Reference proteome</keyword>
<feature type="signal peptide" evidence="1">
    <location>
        <begin position="1"/>
        <end position="19"/>
    </location>
</feature>
<reference evidence="2" key="1">
    <citation type="submission" date="2022-07" db="EMBL/GenBank/DDBJ databases">
        <authorList>
            <person name="Trinca V."/>
            <person name="Uliana J.V.C."/>
            <person name="Torres T.T."/>
            <person name="Ward R.J."/>
            <person name="Monesi N."/>
        </authorList>
    </citation>
    <scope>NUCLEOTIDE SEQUENCE</scope>
    <source>
        <strain evidence="2">HSMRA1968</strain>
        <tissue evidence="2">Whole embryos</tissue>
    </source>
</reference>
<keyword evidence="1" id="KW-0732">Signal</keyword>
<evidence type="ECO:0000313" key="2">
    <source>
        <dbReference type="EMBL" id="KAJ6641653.1"/>
    </source>
</evidence>
<evidence type="ECO:0000256" key="1">
    <source>
        <dbReference type="SAM" id="SignalP"/>
    </source>
</evidence>
<evidence type="ECO:0000313" key="3">
    <source>
        <dbReference type="Proteomes" id="UP001151699"/>
    </source>
</evidence>
<dbReference type="PROSITE" id="PS51257">
    <property type="entry name" value="PROKAR_LIPOPROTEIN"/>
    <property type="match status" value="1"/>
</dbReference>
<comment type="caution">
    <text evidence="2">The sequence shown here is derived from an EMBL/GenBank/DDBJ whole genome shotgun (WGS) entry which is preliminary data.</text>
</comment>
<gene>
    <name evidence="2" type="ORF">Bhyg_06593</name>
</gene>
<dbReference type="AlphaFoldDB" id="A0A9Q0S2K5"/>